<protein>
    <submittedName>
        <fullName evidence="2">Uncharacterized protein</fullName>
    </submittedName>
</protein>
<feature type="region of interest" description="Disordered" evidence="1">
    <location>
        <begin position="80"/>
        <end position="104"/>
    </location>
</feature>
<proteinExistence type="predicted"/>
<feature type="compositionally biased region" description="Basic and acidic residues" evidence="1">
    <location>
        <begin position="93"/>
        <end position="104"/>
    </location>
</feature>
<reference evidence="2 3" key="1">
    <citation type="submission" date="2018-10" db="EMBL/GenBank/DDBJ databases">
        <title>Genome assembly for a Yunnan-Guizhou Plateau 3E fish, Anabarilius grahami (Regan), and its evolutionary and genetic applications.</title>
        <authorList>
            <person name="Jiang W."/>
        </authorList>
    </citation>
    <scope>NUCLEOTIDE SEQUENCE [LARGE SCALE GENOMIC DNA]</scope>
    <source>
        <strain evidence="2">AG-KIZ</strain>
        <tissue evidence="2">Muscle</tissue>
    </source>
</reference>
<evidence type="ECO:0000313" key="3">
    <source>
        <dbReference type="Proteomes" id="UP000281406"/>
    </source>
</evidence>
<accession>A0A3N0Y9V7</accession>
<dbReference type="AlphaFoldDB" id="A0A3N0Y9V7"/>
<organism evidence="2 3">
    <name type="scientific">Anabarilius grahami</name>
    <name type="common">Kanglang fish</name>
    <name type="synonym">Barilius grahami</name>
    <dbReference type="NCBI Taxonomy" id="495550"/>
    <lineage>
        <taxon>Eukaryota</taxon>
        <taxon>Metazoa</taxon>
        <taxon>Chordata</taxon>
        <taxon>Craniata</taxon>
        <taxon>Vertebrata</taxon>
        <taxon>Euteleostomi</taxon>
        <taxon>Actinopterygii</taxon>
        <taxon>Neopterygii</taxon>
        <taxon>Teleostei</taxon>
        <taxon>Ostariophysi</taxon>
        <taxon>Cypriniformes</taxon>
        <taxon>Xenocyprididae</taxon>
        <taxon>Xenocypridinae</taxon>
        <taxon>Xenocypridinae incertae sedis</taxon>
        <taxon>Anabarilius</taxon>
    </lineage>
</organism>
<comment type="caution">
    <text evidence="2">The sequence shown here is derived from an EMBL/GenBank/DDBJ whole genome shotgun (WGS) entry which is preliminary data.</text>
</comment>
<sequence length="104" mass="11470">MSVRRKLCKTALSRPTFGAFGFPYTSPSEKREQERTADVIACAAPLLTTDHLGIGEKQSTIKWGGGWGCAQVQLKHLREPYQLPQPGNGASNNDRRAHESIPSY</sequence>
<dbReference type="Proteomes" id="UP000281406">
    <property type="component" value="Unassembled WGS sequence"/>
</dbReference>
<evidence type="ECO:0000313" key="2">
    <source>
        <dbReference type="EMBL" id="ROL42600.1"/>
    </source>
</evidence>
<keyword evidence="3" id="KW-1185">Reference proteome</keyword>
<gene>
    <name evidence="2" type="ORF">DPX16_14007</name>
</gene>
<evidence type="ECO:0000256" key="1">
    <source>
        <dbReference type="SAM" id="MobiDB-lite"/>
    </source>
</evidence>
<name>A0A3N0Y9V7_ANAGA</name>
<dbReference type="EMBL" id="RJVU01049572">
    <property type="protein sequence ID" value="ROL42600.1"/>
    <property type="molecule type" value="Genomic_DNA"/>
</dbReference>